<feature type="compositionally biased region" description="Basic and acidic residues" evidence="6">
    <location>
        <begin position="28"/>
        <end position="41"/>
    </location>
</feature>
<dbReference type="Proteomes" id="UP001642406">
    <property type="component" value="Unassembled WGS sequence"/>
</dbReference>
<dbReference type="CDD" id="cd12148">
    <property type="entry name" value="fungal_TF_MHR"/>
    <property type="match status" value="1"/>
</dbReference>
<name>A0ABP0CMT4_9PEZI</name>
<feature type="region of interest" description="Disordered" evidence="6">
    <location>
        <begin position="28"/>
        <end position="144"/>
    </location>
</feature>
<gene>
    <name evidence="7" type="ORF">SBRCBS47491_008354</name>
</gene>
<dbReference type="PANTHER" id="PTHR47338:SF4">
    <property type="entry name" value="ZN(II)2CYS6 TRANSCRIPTION FACTOR (EUROFUNG)"/>
    <property type="match status" value="1"/>
</dbReference>
<reference evidence="7 8" key="1">
    <citation type="submission" date="2024-01" db="EMBL/GenBank/DDBJ databases">
        <authorList>
            <person name="Allen C."/>
            <person name="Tagirdzhanova G."/>
        </authorList>
    </citation>
    <scope>NUCLEOTIDE SEQUENCE [LARGE SCALE GENOMIC DNA]</scope>
</reference>
<accession>A0ABP0CMT4</accession>
<comment type="subcellular location">
    <subcellularLocation>
        <location evidence="1">Nucleus</location>
    </subcellularLocation>
</comment>
<evidence type="ECO:0000256" key="1">
    <source>
        <dbReference type="ARBA" id="ARBA00004123"/>
    </source>
</evidence>
<proteinExistence type="predicted"/>
<dbReference type="EMBL" id="CAWUHC010000107">
    <property type="protein sequence ID" value="CAK7232681.1"/>
    <property type="molecule type" value="Genomic_DNA"/>
</dbReference>
<keyword evidence="3" id="KW-0805">Transcription regulation</keyword>
<feature type="compositionally biased region" description="Low complexity" evidence="6">
    <location>
        <begin position="43"/>
        <end position="92"/>
    </location>
</feature>
<evidence type="ECO:0000256" key="4">
    <source>
        <dbReference type="ARBA" id="ARBA00023163"/>
    </source>
</evidence>
<keyword evidence="4" id="KW-0804">Transcription</keyword>
<feature type="compositionally biased region" description="Polar residues" evidence="6">
    <location>
        <begin position="131"/>
        <end position="141"/>
    </location>
</feature>
<keyword evidence="2" id="KW-0479">Metal-binding</keyword>
<dbReference type="PANTHER" id="PTHR47338">
    <property type="entry name" value="ZN(II)2CYS6 TRANSCRIPTION FACTOR (EUROFUNG)-RELATED"/>
    <property type="match status" value="1"/>
</dbReference>
<keyword evidence="5" id="KW-0539">Nucleus</keyword>
<sequence length="194" mass="20342">MSEAQDAVPKKRGPKTDVLEALLKRVDGLEQKLKDQKKDGAGDDTAAESSEASAAGTASGSGISPTSDSSPGATAAAGAAKIATEATASSSSNPQAAVPEVTMTEQSRKQSKSKTHETVTTSANTKDDSEVFSSHQSQQDQGPPVQVDALLHTYFTRSHAKPFHILDESSFRQRLQLNQIPSYLLGSVCALASR</sequence>
<evidence type="ECO:0000313" key="8">
    <source>
        <dbReference type="Proteomes" id="UP001642406"/>
    </source>
</evidence>
<dbReference type="InterPro" id="IPR050815">
    <property type="entry name" value="TF_fung"/>
</dbReference>
<evidence type="ECO:0000256" key="5">
    <source>
        <dbReference type="ARBA" id="ARBA00023242"/>
    </source>
</evidence>
<evidence type="ECO:0000256" key="3">
    <source>
        <dbReference type="ARBA" id="ARBA00023015"/>
    </source>
</evidence>
<evidence type="ECO:0000313" key="7">
    <source>
        <dbReference type="EMBL" id="CAK7232681.1"/>
    </source>
</evidence>
<organism evidence="7 8">
    <name type="scientific">Sporothrix bragantina</name>
    <dbReference type="NCBI Taxonomy" id="671064"/>
    <lineage>
        <taxon>Eukaryota</taxon>
        <taxon>Fungi</taxon>
        <taxon>Dikarya</taxon>
        <taxon>Ascomycota</taxon>
        <taxon>Pezizomycotina</taxon>
        <taxon>Sordariomycetes</taxon>
        <taxon>Sordariomycetidae</taxon>
        <taxon>Ophiostomatales</taxon>
        <taxon>Ophiostomataceae</taxon>
        <taxon>Sporothrix</taxon>
    </lineage>
</organism>
<keyword evidence="8" id="KW-1185">Reference proteome</keyword>
<comment type="caution">
    <text evidence="7">The sequence shown here is derived from an EMBL/GenBank/DDBJ whole genome shotgun (WGS) entry which is preliminary data.</text>
</comment>
<evidence type="ECO:0000256" key="2">
    <source>
        <dbReference type="ARBA" id="ARBA00022723"/>
    </source>
</evidence>
<protein>
    <submittedName>
        <fullName evidence="7">Uncharacterized protein</fullName>
    </submittedName>
</protein>
<evidence type="ECO:0000256" key="6">
    <source>
        <dbReference type="SAM" id="MobiDB-lite"/>
    </source>
</evidence>